<protein>
    <recommendedName>
        <fullName evidence="2">UPF0145 protein G3576_02135</fullName>
    </recommendedName>
</protein>
<comment type="caution">
    <text evidence="3">The sequence shown here is derived from an EMBL/GenBank/DDBJ whole genome shotgun (WGS) entry which is preliminary data.</text>
</comment>
<comment type="similarity">
    <text evidence="1 2">Belongs to the UPF0145 family.</text>
</comment>
<dbReference type="Pfam" id="PF01906">
    <property type="entry name" value="YbjQ_1"/>
    <property type="match status" value="1"/>
</dbReference>
<evidence type="ECO:0000256" key="1">
    <source>
        <dbReference type="ARBA" id="ARBA00010751"/>
    </source>
</evidence>
<evidence type="ECO:0000313" key="3">
    <source>
        <dbReference type="EMBL" id="NGM18795.1"/>
    </source>
</evidence>
<dbReference type="HAMAP" id="MF_00338">
    <property type="entry name" value="UPF0145"/>
    <property type="match status" value="1"/>
</dbReference>
<dbReference type="Gene3D" id="3.30.110.70">
    <property type="entry name" value="Hypothetical protein apc22750. Chain B"/>
    <property type="match status" value="1"/>
</dbReference>
<dbReference type="RefSeq" id="WP_164692669.1">
    <property type="nucleotide sequence ID" value="NZ_JAAIKB010000001.1"/>
</dbReference>
<dbReference type="PANTHER" id="PTHR34068">
    <property type="entry name" value="UPF0145 PROTEIN YBJQ"/>
    <property type="match status" value="1"/>
</dbReference>
<dbReference type="InterPro" id="IPR035439">
    <property type="entry name" value="UPF0145_dom_sf"/>
</dbReference>
<gene>
    <name evidence="3" type="ORF">G3576_02135</name>
</gene>
<proteinExistence type="inferred from homology"/>
<accession>A0A6M1LER1</accession>
<evidence type="ECO:0000256" key="2">
    <source>
        <dbReference type="HAMAP-Rule" id="MF_00338"/>
    </source>
</evidence>
<evidence type="ECO:0000313" key="4">
    <source>
        <dbReference type="Proteomes" id="UP000475385"/>
    </source>
</evidence>
<name>A0A6M1LER1_9PROT</name>
<dbReference type="SUPFAM" id="SSF117782">
    <property type="entry name" value="YbjQ-like"/>
    <property type="match status" value="1"/>
</dbReference>
<dbReference type="PANTHER" id="PTHR34068:SF1">
    <property type="entry name" value="UPF0145 PROTEIN YBJQ"/>
    <property type="match status" value="1"/>
</dbReference>
<organism evidence="3 4">
    <name type="scientific">Falsiroseomonas algicola</name>
    <dbReference type="NCBI Taxonomy" id="2716930"/>
    <lineage>
        <taxon>Bacteria</taxon>
        <taxon>Pseudomonadati</taxon>
        <taxon>Pseudomonadota</taxon>
        <taxon>Alphaproteobacteria</taxon>
        <taxon>Acetobacterales</taxon>
        <taxon>Roseomonadaceae</taxon>
        <taxon>Falsiroseomonas</taxon>
    </lineage>
</organism>
<dbReference type="InterPro" id="IPR002765">
    <property type="entry name" value="UPF0145_YbjQ-like"/>
</dbReference>
<reference evidence="3 4" key="1">
    <citation type="submission" date="2020-03" db="EMBL/GenBank/DDBJ databases">
        <title>Roseomonas stagni sp. nov., isolated from pond water in Japan.</title>
        <authorList>
            <person name="Furuhata K."/>
            <person name="Miyamoto H."/>
            <person name="Goto K."/>
        </authorList>
    </citation>
    <scope>NUCLEOTIDE SEQUENCE [LARGE SCALE GENOMIC DNA]</scope>
    <source>
        <strain evidence="3 4">PeD5</strain>
    </source>
</reference>
<dbReference type="AlphaFoldDB" id="A0A6M1LER1"/>
<dbReference type="EMBL" id="JAAIKB010000001">
    <property type="protein sequence ID" value="NGM18795.1"/>
    <property type="molecule type" value="Genomic_DNA"/>
</dbReference>
<keyword evidence="4" id="KW-1185">Reference proteome</keyword>
<sequence length="124" mass="12547">MIFTTTSTVEGREVDRYLGVVFGDAVLGVNVFKDLLGGLRDIIGGRSGTYERELGSARDTALANLSQQAAAVGADAVVGIDIDYEVLGSNNGMLMVSASGTAVKLKPAAGSGSAGASPWGRAPA</sequence>
<dbReference type="Proteomes" id="UP000475385">
    <property type="component" value="Unassembled WGS sequence"/>
</dbReference>